<keyword evidence="7" id="KW-1185">Reference proteome</keyword>
<keyword evidence="2" id="KW-0489">Methyltransferase</keyword>
<dbReference type="GO" id="GO:0032259">
    <property type="term" value="P:methylation"/>
    <property type="evidence" value="ECO:0007669"/>
    <property type="project" value="UniProtKB-KW"/>
</dbReference>
<evidence type="ECO:0000313" key="7">
    <source>
        <dbReference type="Proteomes" id="UP000267223"/>
    </source>
</evidence>
<dbReference type="PANTHER" id="PTHR33841:SF1">
    <property type="entry name" value="DNA METHYLTRANSFERASE A"/>
    <property type="match status" value="1"/>
</dbReference>
<dbReference type="EC" id="2.1.1.72" evidence="1"/>
<accession>A0A3M9N8P2</accession>
<evidence type="ECO:0000313" key="6">
    <source>
        <dbReference type="EMBL" id="RNI33583.1"/>
    </source>
</evidence>
<reference evidence="6 7" key="1">
    <citation type="submission" date="2018-11" db="EMBL/GenBank/DDBJ databases">
        <title>Draft genome sequence of Ferruginibacter sp. BO-59.</title>
        <authorList>
            <person name="Im W.T."/>
        </authorList>
    </citation>
    <scope>NUCLEOTIDE SEQUENCE [LARGE SCALE GENOMIC DNA]</scope>
    <source>
        <strain evidence="6 7">BO-59</strain>
    </source>
</reference>
<organism evidence="6 7">
    <name type="scientific">Hanamia caeni</name>
    <dbReference type="NCBI Taxonomy" id="2294116"/>
    <lineage>
        <taxon>Bacteria</taxon>
        <taxon>Pseudomonadati</taxon>
        <taxon>Bacteroidota</taxon>
        <taxon>Chitinophagia</taxon>
        <taxon>Chitinophagales</taxon>
        <taxon>Chitinophagaceae</taxon>
        <taxon>Hanamia</taxon>
    </lineage>
</organism>
<comment type="caution">
    <text evidence="6">The sequence shown here is derived from an EMBL/GenBank/DDBJ whole genome shotgun (WGS) entry which is preliminary data.</text>
</comment>
<gene>
    <name evidence="6" type="ORF">EFY79_18345</name>
</gene>
<dbReference type="PANTHER" id="PTHR33841">
    <property type="entry name" value="DNA METHYLTRANSFERASE YEEA-RELATED"/>
    <property type="match status" value="1"/>
</dbReference>
<evidence type="ECO:0000256" key="2">
    <source>
        <dbReference type="ARBA" id="ARBA00022603"/>
    </source>
</evidence>
<dbReference type="AlphaFoldDB" id="A0A3M9N8P2"/>
<dbReference type="OrthoDB" id="32195at2"/>
<dbReference type="Proteomes" id="UP000267223">
    <property type="component" value="Unassembled WGS sequence"/>
</dbReference>
<evidence type="ECO:0000256" key="1">
    <source>
        <dbReference type="ARBA" id="ARBA00011900"/>
    </source>
</evidence>
<dbReference type="Pfam" id="PF12950">
    <property type="entry name" value="TaqI_C"/>
    <property type="match status" value="1"/>
</dbReference>
<evidence type="ECO:0000256" key="4">
    <source>
        <dbReference type="ARBA" id="ARBA00047942"/>
    </source>
</evidence>
<dbReference type="RefSeq" id="WP_123122208.1">
    <property type="nucleotide sequence ID" value="NZ_RJJR01000018.1"/>
</dbReference>
<protein>
    <recommendedName>
        <fullName evidence="1">site-specific DNA-methyltransferase (adenine-specific)</fullName>
        <ecNumber evidence="1">2.1.1.72</ecNumber>
    </recommendedName>
</protein>
<evidence type="ECO:0000256" key="3">
    <source>
        <dbReference type="ARBA" id="ARBA00022679"/>
    </source>
</evidence>
<dbReference type="EMBL" id="RJJR01000018">
    <property type="protein sequence ID" value="RNI33583.1"/>
    <property type="molecule type" value="Genomic_DNA"/>
</dbReference>
<dbReference type="InterPro" id="IPR050953">
    <property type="entry name" value="N4_N6_ade-DNA_methylase"/>
</dbReference>
<name>A0A3M9N8P2_9BACT</name>
<evidence type="ECO:0000259" key="5">
    <source>
        <dbReference type="Pfam" id="PF12950"/>
    </source>
</evidence>
<proteinExistence type="predicted"/>
<comment type="catalytic activity">
    <reaction evidence="4">
        <text>a 2'-deoxyadenosine in DNA + S-adenosyl-L-methionine = an N(6)-methyl-2'-deoxyadenosine in DNA + S-adenosyl-L-homocysteine + H(+)</text>
        <dbReference type="Rhea" id="RHEA:15197"/>
        <dbReference type="Rhea" id="RHEA-COMP:12418"/>
        <dbReference type="Rhea" id="RHEA-COMP:12419"/>
        <dbReference type="ChEBI" id="CHEBI:15378"/>
        <dbReference type="ChEBI" id="CHEBI:57856"/>
        <dbReference type="ChEBI" id="CHEBI:59789"/>
        <dbReference type="ChEBI" id="CHEBI:90615"/>
        <dbReference type="ChEBI" id="CHEBI:90616"/>
        <dbReference type="EC" id="2.1.1.72"/>
    </reaction>
</comment>
<keyword evidence="3" id="KW-0808">Transferase</keyword>
<feature type="domain" description="TaqI-like C-terminal specificity" evidence="5">
    <location>
        <begin position="56"/>
        <end position="167"/>
    </location>
</feature>
<dbReference type="InterPro" id="IPR025931">
    <property type="entry name" value="TaqI_C"/>
</dbReference>
<dbReference type="GO" id="GO:0009007">
    <property type="term" value="F:site-specific DNA-methyltransferase (adenine-specific) activity"/>
    <property type="evidence" value="ECO:0007669"/>
    <property type="project" value="UniProtKB-EC"/>
</dbReference>
<sequence>MIYDSNLHKTYQRFHNEKCIDLGEISISTQGLSSSRFKEINGNKNKWTLPFIKATVRRYSFLQEDKYFVDLENMQSLIKFYIQNEKILIRRIINRQDRIDATYFAEEGVFKKDLNPFIITNKDFKTKYVLGLINSSLFSWLYINSSSIATKDDFRQTTLAELRKLPIRIIDFNNKAEKSLHDSIVHLVETMLQLQKEKQQTTLPEKLNQLEARIKYTDDKINQLVFELYGLGEEERGIVGA</sequence>